<dbReference type="InterPro" id="IPR013813">
    <property type="entry name" value="Endoribo_LPSP/chorism_mut-like"/>
</dbReference>
<dbReference type="RefSeq" id="WP_370444264.1">
    <property type="nucleotide sequence ID" value="NZ_LFJJ01000109.1"/>
</dbReference>
<dbReference type="InterPro" id="IPR035959">
    <property type="entry name" value="RutC-like_sf"/>
</dbReference>
<name>A0A0L0MCJ9_9BURK</name>
<proteinExistence type="predicted"/>
<dbReference type="Proteomes" id="UP000036959">
    <property type="component" value="Unassembled WGS sequence"/>
</dbReference>
<reference evidence="2" key="1">
    <citation type="submission" date="2015-06" db="EMBL/GenBank/DDBJ databases">
        <title>Comparative genomics of Burkholderia leaf nodule symbionts.</title>
        <authorList>
            <person name="Carlier A."/>
            <person name="Eberl L."/>
            <person name="Pinto-Carbo M."/>
        </authorList>
    </citation>
    <scope>NUCLEOTIDE SEQUENCE [LARGE SCALE GENOMIC DNA]</scope>
    <source>
        <strain evidence="2">UZHbot4</strain>
    </source>
</reference>
<sequence length="114" mass="12280">MTRDESLLQAAIEHGFDPQEEIKVGGKYTPILLEGNIAYVAGQIPRVGNTVRFVGVAGDTVSLDEARRAAATSAVRALLLVRNRFGTLDMITSVPRIGVFMRSAARPISRGKAK</sequence>
<keyword evidence="2" id="KW-1185">Reference proteome</keyword>
<dbReference type="PATRIC" id="fig|242163.4.peg.612"/>
<gene>
    <name evidence="1" type="ORF">BVER_00483c</name>
</gene>
<dbReference type="SUPFAM" id="SSF55298">
    <property type="entry name" value="YjgF-like"/>
    <property type="match status" value="1"/>
</dbReference>
<comment type="caution">
    <text evidence="1">The sequence shown here is derived from an EMBL/GenBank/DDBJ whole genome shotgun (WGS) entry which is preliminary data.</text>
</comment>
<dbReference type="CDD" id="cd02199">
    <property type="entry name" value="YjgF_YER057c_UK114_like_1"/>
    <property type="match status" value="1"/>
</dbReference>
<dbReference type="AlphaFoldDB" id="A0A0L0MCJ9"/>
<dbReference type="Gene3D" id="3.30.1330.40">
    <property type="entry name" value="RutC-like"/>
    <property type="match status" value="1"/>
</dbReference>
<evidence type="ECO:0000313" key="1">
    <source>
        <dbReference type="EMBL" id="KND59684.1"/>
    </source>
</evidence>
<protein>
    <submittedName>
        <fullName evidence="1">Translation initiation inhibitor</fullName>
    </submittedName>
</protein>
<accession>A0A0L0MCJ9</accession>
<dbReference type="EMBL" id="LFJJ01000109">
    <property type="protein sequence ID" value="KND59684.1"/>
    <property type="molecule type" value="Genomic_DNA"/>
</dbReference>
<evidence type="ECO:0000313" key="2">
    <source>
        <dbReference type="Proteomes" id="UP000036959"/>
    </source>
</evidence>
<organism evidence="1 2">
    <name type="scientific">Candidatus Burkholderia verschuerenii</name>
    <dbReference type="NCBI Taxonomy" id="242163"/>
    <lineage>
        <taxon>Bacteria</taxon>
        <taxon>Pseudomonadati</taxon>
        <taxon>Pseudomonadota</taxon>
        <taxon>Betaproteobacteria</taxon>
        <taxon>Burkholderiales</taxon>
        <taxon>Burkholderiaceae</taxon>
        <taxon>Burkholderia</taxon>
    </lineage>
</organism>